<evidence type="ECO:0000313" key="2">
    <source>
        <dbReference type="Proteomes" id="UP001168821"/>
    </source>
</evidence>
<dbReference type="EMBL" id="JALNTZ010000005">
    <property type="protein sequence ID" value="KAJ3653101.1"/>
    <property type="molecule type" value="Genomic_DNA"/>
</dbReference>
<name>A0AA38IDC1_9CUCU</name>
<accession>A0AA38IDC1</accession>
<dbReference type="AlphaFoldDB" id="A0AA38IDC1"/>
<dbReference type="Proteomes" id="UP001168821">
    <property type="component" value="Unassembled WGS sequence"/>
</dbReference>
<proteinExistence type="predicted"/>
<sequence>MLSVKENIDISRFHQVSAFLKQQSVRHRPKKSKVFALEEMEMFLDNPSNGEYLIQKAFECNSTSRLCGSFNSCKVTRDTVAGVRIVLWKNT</sequence>
<evidence type="ECO:0000313" key="1">
    <source>
        <dbReference type="EMBL" id="KAJ3653101.1"/>
    </source>
</evidence>
<gene>
    <name evidence="1" type="ORF">Zmor_019018</name>
</gene>
<reference evidence="1" key="1">
    <citation type="journal article" date="2023" name="G3 (Bethesda)">
        <title>Whole genome assemblies of Zophobas morio and Tenebrio molitor.</title>
        <authorList>
            <person name="Kaur S."/>
            <person name="Stinson S.A."/>
            <person name="diCenzo G.C."/>
        </authorList>
    </citation>
    <scope>NUCLEOTIDE SEQUENCE</scope>
    <source>
        <strain evidence="1">QUZm001</strain>
    </source>
</reference>
<protein>
    <submittedName>
        <fullName evidence="1">Uncharacterized protein</fullName>
    </submittedName>
</protein>
<comment type="caution">
    <text evidence="1">The sequence shown here is derived from an EMBL/GenBank/DDBJ whole genome shotgun (WGS) entry which is preliminary data.</text>
</comment>
<organism evidence="1 2">
    <name type="scientific">Zophobas morio</name>
    <dbReference type="NCBI Taxonomy" id="2755281"/>
    <lineage>
        <taxon>Eukaryota</taxon>
        <taxon>Metazoa</taxon>
        <taxon>Ecdysozoa</taxon>
        <taxon>Arthropoda</taxon>
        <taxon>Hexapoda</taxon>
        <taxon>Insecta</taxon>
        <taxon>Pterygota</taxon>
        <taxon>Neoptera</taxon>
        <taxon>Endopterygota</taxon>
        <taxon>Coleoptera</taxon>
        <taxon>Polyphaga</taxon>
        <taxon>Cucujiformia</taxon>
        <taxon>Tenebrionidae</taxon>
        <taxon>Zophobas</taxon>
    </lineage>
</organism>
<keyword evidence="2" id="KW-1185">Reference proteome</keyword>